<evidence type="ECO:0000256" key="1">
    <source>
        <dbReference type="ARBA" id="ARBA00004651"/>
    </source>
</evidence>
<evidence type="ECO:0000256" key="2">
    <source>
        <dbReference type="ARBA" id="ARBA00022475"/>
    </source>
</evidence>
<keyword evidence="4 6" id="KW-1133">Transmembrane helix</keyword>
<keyword evidence="5 6" id="KW-0472">Membrane</keyword>
<feature type="domain" description="RDD" evidence="7">
    <location>
        <begin position="20"/>
        <end position="140"/>
    </location>
</feature>
<dbReference type="KEGG" id="metu:GNH96_07950"/>
<dbReference type="Pfam" id="PF06271">
    <property type="entry name" value="RDD"/>
    <property type="match status" value="1"/>
</dbReference>
<evidence type="ECO:0000313" key="9">
    <source>
        <dbReference type="Proteomes" id="UP000503004"/>
    </source>
</evidence>
<evidence type="ECO:0000259" key="7">
    <source>
        <dbReference type="Pfam" id="PF06271"/>
    </source>
</evidence>
<gene>
    <name evidence="8" type="ORF">GNH96_07950</name>
</gene>
<dbReference type="InterPro" id="IPR010432">
    <property type="entry name" value="RDD"/>
</dbReference>
<keyword evidence="9" id="KW-1185">Reference proteome</keyword>
<dbReference type="EMBL" id="CP046565">
    <property type="protein sequence ID" value="QJD29913.1"/>
    <property type="molecule type" value="Genomic_DNA"/>
</dbReference>
<evidence type="ECO:0000256" key="5">
    <source>
        <dbReference type="ARBA" id="ARBA00023136"/>
    </source>
</evidence>
<sequence>MKPVRSAAGSGDRSVPVRGAAVFRRFAAFLYDVFMVAGVLFAATALLLPFNAGEAFGPGQPVYSALMAVVIFLYFGWFWVHGGQTPGMRAWRIRLCPEGRESLRWSQAAIRLLVGVLTLGLGTLWAWFDARRRSLQDIVSRTTILRTD</sequence>
<dbReference type="PANTHER" id="PTHR36115:SF10">
    <property type="entry name" value="RDD DOMAIN-CONTAINING PROTEIN"/>
    <property type="match status" value="1"/>
</dbReference>
<feature type="transmembrane region" description="Helical" evidence="6">
    <location>
        <begin position="28"/>
        <end position="50"/>
    </location>
</feature>
<dbReference type="PANTHER" id="PTHR36115">
    <property type="entry name" value="PROLINE-RICH ANTIGEN HOMOLOG-RELATED"/>
    <property type="match status" value="1"/>
</dbReference>
<evidence type="ECO:0000313" key="8">
    <source>
        <dbReference type="EMBL" id="QJD29913.1"/>
    </source>
</evidence>
<reference evidence="9" key="1">
    <citation type="submission" date="2019-12" db="EMBL/GenBank/DDBJ databases">
        <authorList>
            <person name="Awala S.I."/>
            <person name="Rhee S.K."/>
        </authorList>
    </citation>
    <scope>NUCLEOTIDE SEQUENCE [LARGE SCALE GENOMIC DNA]</scope>
    <source>
        <strain evidence="9">IM1</strain>
    </source>
</reference>
<dbReference type="Proteomes" id="UP000503004">
    <property type="component" value="Chromosome"/>
</dbReference>
<dbReference type="RefSeq" id="WP_169603193.1">
    <property type="nucleotide sequence ID" value="NZ_CP046565.1"/>
</dbReference>
<proteinExistence type="predicted"/>
<accession>A0A858Q7X7</accession>
<organism evidence="8 9">
    <name type="scientific">Methylococcus geothermalis</name>
    <dbReference type="NCBI Taxonomy" id="2681310"/>
    <lineage>
        <taxon>Bacteria</taxon>
        <taxon>Pseudomonadati</taxon>
        <taxon>Pseudomonadota</taxon>
        <taxon>Gammaproteobacteria</taxon>
        <taxon>Methylococcales</taxon>
        <taxon>Methylococcaceae</taxon>
        <taxon>Methylococcus</taxon>
    </lineage>
</organism>
<keyword evidence="2" id="KW-1003">Cell membrane</keyword>
<comment type="subcellular location">
    <subcellularLocation>
        <location evidence="1">Cell membrane</location>
        <topology evidence="1">Multi-pass membrane protein</topology>
    </subcellularLocation>
</comment>
<dbReference type="GO" id="GO:0005886">
    <property type="term" value="C:plasma membrane"/>
    <property type="evidence" value="ECO:0007669"/>
    <property type="project" value="UniProtKB-SubCell"/>
</dbReference>
<dbReference type="InterPro" id="IPR051791">
    <property type="entry name" value="Pra-immunoreactive"/>
</dbReference>
<feature type="transmembrane region" description="Helical" evidence="6">
    <location>
        <begin position="108"/>
        <end position="128"/>
    </location>
</feature>
<keyword evidence="3 6" id="KW-0812">Transmembrane</keyword>
<dbReference type="AlphaFoldDB" id="A0A858Q7X7"/>
<protein>
    <submittedName>
        <fullName evidence="8">RDD family protein</fullName>
    </submittedName>
</protein>
<evidence type="ECO:0000256" key="3">
    <source>
        <dbReference type="ARBA" id="ARBA00022692"/>
    </source>
</evidence>
<evidence type="ECO:0000256" key="6">
    <source>
        <dbReference type="SAM" id="Phobius"/>
    </source>
</evidence>
<feature type="transmembrane region" description="Helical" evidence="6">
    <location>
        <begin position="62"/>
        <end position="80"/>
    </location>
</feature>
<name>A0A858Q7X7_9GAMM</name>
<evidence type="ECO:0000256" key="4">
    <source>
        <dbReference type="ARBA" id="ARBA00022989"/>
    </source>
</evidence>